<dbReference type="GeneID" id="92510422"/>
<accession>A0A836KFW8</accession>
<proteinExistence type="predicted"/>
<evidence type="ECO:0000313" key="2">
    <source>
        <dbReference type="Proteomes" id="UP000673552"/>
    </source>
</evidence>
<dbReference type="EMBL" id="JAFEUZ010000036">
    <property type="protein sequence ID" value="KAG5464078.1"/>
    <property type="molecule type" value="Genomic_DNA"/>
</dbReference>
<name>A0A836KFW8_9TRYP</name>
<dbReference type="Proteomes" id="UP000673552">
    <property type="component" value="Chromosome 36"/>
</dbReference>
<dbReference type="RefSeq" id="XP_067174015.1">
    <property type="nucleotide sequence ID" value="XM_067317910.1"/>
</dbReference>
<protein>
    <submittedName>
        <fullName evidence="1">Uncharacterized protein</fullName>
    </submittedName>
</protein>
<keyword evidence="2" id="KW-1185">Reference proteome</keyword>
<dbReference type="OrthoDB" id="262235at2759"/>
<reference evidence="1 2" key="1">
    <citation type="submission" date="2021-03" db="EMBL/GenBank/DDBJ databases">
        <title>Leishmania (Mundinia) martiniquensis Genome sequencing and assembly.</title>
        <authorList>
            <person name="Almutairi H."/>
            <person name="Gatherer D."/>
        </authorList>
    </citation>
    <scope>NUCLEOTIDE SEQUENCE [LARGE SCALE GENOMIC DNA]</scope>
    <source>
        <strain evidence="1">LSCM1</strain>
    </source>
</reference>
<gene>
    <name evidence="1" type="ORF">LSCM1_00258</name>
</gene>
<organism evidence="1 2">
    <name type="scientific">Leishmania martiniquensis</name>
    <dbReference type="NCBI Taxonomy" id="1580590"/>
    <lineage>
        <taxon>Eukaryota</taxon>
        <taxon>Discoba</taxon>
        <taxon>Euglenozoa</taxon>
        <taxon>Kinetoplastea</taxon>
        <taxon>Metakinetoplastina</taxon>
        <taxon>Trypanosomatida</taxon>
        <taxon>Trypanosomatidae</taxon>
        <taxon>Leishmaniinae</taxon>
        <taxon>Leishmania</taxon>
    </lineage>
</organism>
<dbReference type="KEGG" id="lmat:92510422"/>
<comment type="caution">
    <text evidence="1">The sequence shown here is derived from an EMBL/GenBank/DDBJ whole genome shotgun (WGS) entry which is preliminary data.</text>
</comment>
<evidence type="ECO:0000313" key="1">
    <source>
        <dbReference type="EMBL" id="KAG5464078.1"/>
    </source>
</evidence>
<dbReference type="AlphaFoldDB" id="A0A836KFW8"/>
<sequence>MLAAVPSTGIREAEKVLRQSWSSLLQLEDEAQARFCADAESFLKAQLVERPGSTDSLAIFTIIYVTAVHAIHCGLAAPFLWATAQNSPFRQSAPVERTPPSRAEAARVVVSVCERHLLASSKVASAYFGKLLHETAMGVPLLALVLRAYGEAVVNVLSTRSEGLQDVQSCIDHLVLATRIFAEGTSEQTLTIAHPILLHVARVSGCSEAAMQLLSRPIYCVCPMLTGIGLSDYVAYHAEAALLLAAHEQYESAVYALVPVSRLPPAVGTRVSEIGSLGGAGDGDAPAWLGELEDEETLAHDAASRSDGGVAGDRRRVPSASALSSLSALQPLLLYPWYRTKPVGAACEYISATEAKDGNAKVKTLVRRGILAPTALEREIDRRVVDWASRLGMVLLAAAFGGGSPRGVMALTESLGPRIVDDEEARSVWSGMASAIAGHVCFPHPLFEILTETTPISLHSFVRLTTSSRATSEGAYADVLVAVARRDIEKAQWCLSDAANVALFTADLTLGLVKEAVLNQLPRHILLDMARMYAHVPMQVLLDRTQLTSAASKAVGALPVNEGEEEETRTLEAATTDSRHALVQLLVKMCATGDLVSSQVCVSAAPAAGAAETANIAFYPVEEAARQLRSGTAPFSVATASVKWTLPSFTARLQRCAHVVQFKTHRCSRASSDTSLVPMLGQLQELQRVVDADAAGIRDMEIA</sequence>